<proteinExistence type="predicted"/>
<dbReference type="Gene3D" id="1.25.40.20">
    <property type="entry name" value="Ankyrin repeat-containing domain"/>
    <property type="match status" value="3"/>
</dbReference>
<feature type="repeat" description="ANK" evidence="8">
    <location>
        <begin position="286"/>
        <end position="318"/>
    </location>
</feature>
<dbReference type="GO" id="GO:0034220">
    <property type="term" value="P:monoatomic ion transmembrane transport"/>
    <property type="evidence" value="ECO:0007669"/>
    <property type="project" value="UniProtKB-KW"/>
</dbReference>
<keyword evidence="7" id="KW-0407">Ion channel</keyword>
<keyword evidence="10" id="KW-0812">Transmembrane</keyword>
<evidence type="ECO:0000313" key="11">
    <source>
        <dbReference type="EnsemblMetazoa" id="XP_014248867.1"/>
    </source>
</evidence>
<dbReference type="PRINTS" id="PR01415">
    <property type="entry name" value="ANKYRIN"/>
</dbReference>
<feature type="transmembrane region" description="Helical" evidence="10">
    <location>
        <begin position="832"/>
        <end position="857"/>
    </location>
</feature>
<keyword evidence="10" id="KW-1133">Transmembrane helix</keyword>
<dbReference type="PROSITE" id="PS50297">
    <property type="entry name" value="ANK_REP_REGION"/>
    <property type="match status" value="6"/>
</dbReference>
<organism evidence="11 12">
    <name type="scientific">Cimex lectularius</name>
    <name type="common">Bed bug</name>
    <name type="synonym">Acanthia lectularia</name>
    <dbReference type="NCBI Taxonomy" id="79782"/>
    <lineage>
        <taxon>Eukaryota</taxon>
        <taxon>Metazoa</taxon>
        <taxon>Ecdysozoa</taxon>
        <taxon>Arthropoda</taxon>
        <taxon>Hexapoda</taxon>
        <taxon>Insecta</taxon>
        <taxon>Pterygota</taxon>
        <taxon>Neoptera</taxon>
        <taxon>Paraneoptera</taxon>
        <taxon>Hemiptera</taxon>
        <taxon>Heteroptera</taxon>
        <taxon>Panheteroptera</taxon>
        <taxon>Cimicomorpha</taxon>
        <taxon>Cimicidae</taxon>
        <taxon>Cimex</taxon>
    </lineage>
</organism>
<feature type="transmembrane region" description="Helical" evidence="10">
    <location>
        <begin position="798"/>
        <end position="820"/>
    </location>
</feature>
<feature type="repeat" description="ANK" evidence="8">
    <location>
        <begin position="91"/>
        <end position="123"/>
    </location>
</feature>
<dbReference type="KEGG" id="clec:106666297"/>
<feature type="repeat" description="ANK" evidence="8">
    <location>
        <begin position="573"/>
        <end position="600"/>
    </location>
</feature>
<keyword evidence="12" id="KW-1185">Reference proteome</keyword>
<evidence type="ECO:0000313" key="12">
    <source>
        <dbReference type="Proteomes" id="UP000494040"/>
    </source>
</evidence>
<evidence type="ECO:0000256" key="10">
    <source>
        <dbReference type="SAM" id="Phobius"/>
    </source>
</evidence>
<evidence type="ECO:0000256" key="7">
    <source>
        <dbReference type="ARBA" id="ARBA00023303"/>
    </source>
</evidence>
<evidence type="ECO:0000256" key="1">
    <source>
        <dbReference type="ARBA" id="ARBA00022448"/>
    </source>
</evidence>
<dbReference type="Pfam" id="PF13857">
    <property type="entry name" value="Ank_5"/>
    <property type="match status" value="1"/>
</dbReference>
<keyword evidence="5" id="KW-0406">Ion transport</keyword>
<feature type="region of interest" description="Disordered" evidence="9">
    <location>
        <begin position="1"/>
        <end position="22"/>
    </location>
</feature>
<dbReference type="EnsemblMetazoa" id="XM_014393381.2">
    <property type="protein sequence ID" value="XP_014248867.1"/>
    <property type="gene ID" value="LOC106666297"/>
</dbReference>
<dbReference type="PROSITE" id="PS50088">
    <property type="entry name" value="ANK_REPEAT"/>
    <property type="match status" value="6"/>
</dbReference>
<feature type="transmembrane region" description="Helical" evidence="10">
    <location>
        <begin position="774"/>
        <end position="792"/>
    </location>
</feature>
<evidence type="ECO:0000256" key="8">
    <source>
        <dbReference type="PROSITE-ProRule" id="PRU00023"/>
    </source>
</evidence>
<evidence type="ECO:0000256" key="4">
    <source>
        <dbReference type="ARBA" id="ARBA00023043"/>
    </source>
</evidence>
<evidence type="ECO:0000256" key="2">
    <source>
        <dbReference type="ARBA" id="ARBA00022606"/>
    </source>
</evidence>
<feature type="repeat" description="ANK" evidence="8">
    <location>
        <begin position="188"/>
        <end position="220"/>
    </location>
</feature>
<dbReference type="AlphaFoldDB" id="A0A8I6RP64"/>
<dbReference type="OMA" id="INTIDIW"/>
<dbReference type="InterPro" id="IPR052076">
    <property type="entry name" value="TRP_cation_channel"/>
</dbReference>
<feature type="repeat" description="ANK" evidence="8">
    <location>
        <begin position="497"/>
        <end position="529"/>
    </location>
</feature>
<dbReference type="PANTHER" id="PTHR47143:SF1">
    <property type="entry name" value="ION_TRANS DOMAIN-CONTAINING PROTEIN"/>
    <property type="match status" value="1"/>
</dbReference>
<evidence type="ECO:0000256" key="3">
    <source>
        <dbReference type="ARBA" id="ARBA00022737"/>
    </source>
</evidence>
<feature type="transmembrane region" description="Helical" evidence="10">
    <location>
        <begin position="741"/>
        <end position="762"/>
    </location>
</feature>
<dbReference type="Pfam" id="PF00023">
    <property type="entry name" value="Ank"/>
    <property type="match status" value="1"/>
</dbReference>
<feature type="repeat" description="ANK" evidence="8">
    <location>
        <begin position="354"/>
        <end position="386"/>
    </location>
</feature>
<dbReference type="GO" id="GO:1902495">
    <property type="term" value="C:transmembrane transporter complex"/>
    <property type="evidence" value="ECO:0007669"/>
    <property type="project" value="TreeGrafter"/>
</dbReference>
<keyword evidence="10" id="KW-0472">Membrane</keyword>
<keyword evidence="4 8" id="KW-0040">ANK repeat</keyword>
<feature type="region of interest" description="Disordered" evidence="9">
    <location>
        <begin position="229"/>
        <end position="250"/>
    </location>
</feature>
<dbReference type="GeneID" id="106666297"/>
<evidence type="ECO:0000256" key="5">
    <source>
        <dbReference type="ARBA" id="ARBA00023065"/>
    </source>
</evidence>
<keyword evidence="3" id="KW-0677">Repeat</keyword>
<evidence type="ECO:0000256" key="6">
    <source>
        <dbReference type="ARBA" id="ARBA00023180"/>
    </source>
</evidence>
<dbReference type="SMART" id="SM00248">
    <property type="entry name" value="ANK"/>
    <property type="match status" value="15"/>
</dbReference>
<name>A0A8I6RP64_CIMLE</name>
<dbReference type="SUPFAM" id="SSF48403">
    <property type="entry name" value="Ankyrin repeat"/>
    <property type="match status" value="2"/>
</dbReference>
<keyword evidence="6" id="KW-0325">Glycoprotein</keyword>
<protein>
    <submittedName>
        <fullName evidence="11">Uncharacterized protein</fullName>
    </submittedName>
</protein>
<dbReference type="InterPro" id="IPR002110">
    <property type="entry name" value="Ankyrin_rpt"/>
</dbReference>
<keyword evidence="2" id="KW-0716">Sensory transduction</keyword>
<feature type="transmembrane region" description="Helical" evidence="10">
    <location>
        <begin position="903"/>
        <end position="928"/>
    </location>
</feature>
<sequence length="1034" mass="115910">MWQDNNYAPVPTFPPEDSDSKDGECLSSKFLLRVPSEPATSTYQVHCRGKAVRQQERQNSDLLLAVLQSDAEQVKRLLENGAKPQASCRSSMCSTVHLAALRGDDNILRLLLEAGANRDCIDEDGRQPIHLASWSGQISTLDVLLEGHPELIHSQVEIPKDYIRETDLVDSWDHDHEEIRSMLPKISAGSTPLHIACKLSKVQLVKHLLNNGSEVNSRDARGLTPLDVAGLEDTSSSSDQTIPIESKPSHASDRPLYDIISVLIDKGAVLTDKNETIVDGIHLPSIDVTALHTAVANENLELIDFLLENGANLIVLNEQGESPLHLAVRKKLFEPLKTMLSWLELKQINIKNSAGLTPLHQAVQEKWACGVGILLESGADIEVVTEKTKETVLHVAAGIDCPTILEELLSVESSLEIINAKDCQEFTPLFRAIKRNNTTNVEILIKHKADLNVRLPGNFNLLHFAAECETASIMRALLEKDAVRRKLMNELCDNGKGGLSPLHIAAKNGNIELVKILIEKGADVRQTSSRDPHHRSTSLHFAAEKGYWKIIEVILQNTNEKEQVELLNVKTDLDWTPLHIAAGYGHRKSVVLMLKGGANIAEKVMYHGVRKSALDFMVLNIPKCVDVLEELLDTYISCDNSLKYSNCEVKLDYNILLGPTNAKPEEERQMIFLNTVLDNGNSLLKEKIMLHPLVETFLFYKWEKMRNFFMFLFVLYVLHTVLLTSLFVFTYVQKVQVASGWTYATVFVLLLIFAIEVLQALSRKRFYFFDTESWIKWAVVVTSLYTLTLNILDEKRRHYACVAVLLSWAELLFLVARFSLGGLHVLMFEKVAANIFLVLLRFVFIFVGFMFAFMIHFDGQPPFGSFWEAMCKVMSMMTDLDYNNTFKAGADLSVSSLTGRFLYLSYMLLVAMAMANLIVGLAVSDVAVLENQGRAQRLAKQTAFLSFLESCFYNKFVFSCFSCSFQNVVSSLKVASIVSVHPHRPQELPAELRAKVIANATASVQKEDNSIWTETLEEKLDLILAHLKAANNKQ</sequence>
<dbReference type="GO" id="GO:0022857">
    <property type="term" value="F:transmembrane transporter activity"/>
    <property type="evidence" value="ECO:0007669"/>
    <property type="project" value="TreeGrafter"/>
</dbReference>
<accession>A0A8I6RP64</accession>
<feature type="transmembrane region" description="Helical" evidence="10">
    <location>
        <begin position="708"/>
        <end position="729"/>
    </location>
</feature>
<feature type="compositionally biased region" description="Polar residues" evidence="9">
    <location>
        <begin position="233"/>
        <end position="243"/>
    </location>
</feature>
<evidence type="ECO:0000256" key="9">
    <source>
        <dbReference type="SAM" id="MobiDB-lite"/>
    </source>
</evidence>
<reference evidence="11" key="1">
    <citation type="submission" date="2022-01" db="UniProtKB">
        <authorList>
            <consortium name="EnsemblMetazoa"/>
        </authorList>
    </citation>
    <scope>IDENTIFICATION</scope>
</reference>
<dbReference type="OrthoDB" id="5402602at2759"/>
<keyword evidence="1" id="KW-0813">Transport</keyword>
<dbReference type="Proteomes" id="UP000494040">
    <property type="component" value="Unassembled WGS sequence"/>
</dbReference>
<dbReference type="Pfam" id="PF12796">
    <property type="entry name" value="Ank_2"/>
    <property type="match status" value="3"/>
</dbReference>
<dbReference type="RefSeq" id="XP_014248867.1">
    <property type="nucleotide sequence ID" value="XM_014393381.2"/>
</dbReference>
<dbReference type="PANTHER" id="PTHR47143">
    <property type="entry name" value="TRANSIENT RECEPTOR POTENTIAL CATION CHANNEL PROTEIN PAINLESS"/>
    <property type="match status" value="1"/>
</dbReference>
<dbReference type="InterPro" id="IPR036770">
    <property type="entry name" value="Ankyrin_rpt-contain_sf"/>
</dbReference>